<dbReference type="EMBL" id="JBHUOQ010000003">
    <property type="protein sequence ID" value="MFD2830502.1"/>
    <property type="molecule type" value="Genomic_DNA"/>
</dbReference>
<dbReference type="InterPro" id="IPR013249">
    <property type="entry name" value="RNA_pol_sigma70_r4_t2"/>
</dbReference>
<dbReference type="InterPro" id="IPR036388">
    <property type="entry name" value="WH-like_DNA-bd_sf"/>
</dbReference>
<dbReference type="SUPFAM" id="SSF46894">
    <property type="entry name" value="C-terminal effector domain of the bipartite response regulators"/>
    <property type="match status" value="1"/>
</dbReference>
<organism evidence="8 9">
    <name type="scientific">Corticicoccus populi</name>
    <dbReference type="NCBI Taxonomy" id="1812821"/>
    <lineage>
        <taxon>Bacteria</taxon>
        <taxon>Bacillati</taxon>
        <taxon>Bacillota</taxon>
        <taxon>Bacilli</taxon>
        <taxon>Bacillales</taxon>
        <taxon>Staphylococcaceae</taxon>
        <taxon>Corticicoccus</taxon>
    </lineage>
</organism>
<evidence type="ECO:0000313" key="9">
    <source>
        <dbReference type="Proteomes" id="UP001597519"/>
    </source>
</evidence>
<sequence length="207" mass="24791">MYQIASFYLYIKETLDDTVNRYAVNVAEGRKHYFDEIDKHIRPGVIRQTYKYQLTPEDRNDFVQELMETAFKNCSRYDPSRGDYRRYIYRSTKYELMKMYYKKLRDTNVFLTKNEEGISFSVADYKMRGICNPLDIIVFEEGESYLLNDDGPCTKLERRVYNEYHRGYKIKEIGSRMGMSEKNVRNTLYRARVKAMRVHGEEIQSGI</sequence>
<dbReference type="Proteomes" id="UP001597519">
    <property type="component" value="Unassembled WGS sequence"/>
</dbReference>
<evidence type="ECO:0000259" key="6">
    <source>
        <dbReference type="Pfam" id="PF04542"/>
    </source>
</evidence>
<feature type="domain" description="RNA polymerase sigma-70 region 2" evidence="6">
    <location>
        <begin position="41"/>
        <end position="98"/>
    </location>
</feature>
<dbReference type="RefSeq" id="WP_377773598.1">
    <property type="nucleotide sequence ID" value="NZ_JBHUOQ010000003.1"/>
</dbReference>
<proteinExistence type="inferred from homology"/>
<protein>
    <recommendedName>
        <fullName evidence="2">RNA polymerase sigma factor SigS</fullName>
    </recommendedName>
</protein>
<evidence type="ECO:0000256" key="1">
    <source>
        <dbReference type="ARBA" id="ARBA00007788"/>
    </source>
</evidence>
<evidence type="ECO:0000256" key="2">
    <source>
        <dbReference type="ARBA" id="ARBA00021245"/>
    </source>
</evidence>
<feature type="domain" description="RNA polymerase sigma factor 70 region 4 type 2" evidence="7">
    <location>
        <begin position="166"/>
        <end position="194"/>
    </location>
</feature>
<comment type="similarity">
    <text evidence="1">Belongs to the sigma-70 factor family.</text>
</comment>
<comment type="function">
    <text evidence="5">Sigma factors are initiation factors that promote the attachment of RNA polymerase to specific initiation sites and are then released. Sigma-S contributes to the protection against external stress, thus playing a role in cellular fitness and survival.</text>
</comment>
<evidence type="ECO:0000313" key="8">
    <source>
        <dbReference type="EMBL" id="MFD2830502.1"/>
    </source>
</evidence>
<evidence type="ECO:0000256" key="3">
    <source>
        <dbReference type="ARBA" id="ARBA00023015"/>
    </source>
</evidence>
<accession>A0ABW5WVI6</accession>
<dbReference type="InterPro" id="IPR013325">
    <property type="entry name" value="RNA_pol_sigma_r2"/>
</dbReference>
<keyword evidence="4" id="KW-0804">Transcription</keyword>
<evidence type="ECO:0000259" key="7">
    <source>
        <dbReference type="Pfam" id="PF08281"/>
    </source>
</evidence>
<dbReference type="Pfam" id="PF04542">
    <property type="entry name" value="Sigma70_r2"/>
    <property type="match status" value="1"/>
</dbReference>
<dbReference type="Gene3D" id="1.10.10.10">
    <property type="entry name" value="Winged helix-like DNA-binding domain superfamily/Winged helix DNA-binding domain"/>
    <property type="match status" value="1"/>
</dbReference>
<dbReference type="InterPro" id="IPR007627">
    <property type="entry name" value="RNA_pol_sigma70_r2"/>
</dbReference>
<dbReference type="Gene3D" id="1.10.1740.10">
    <property type="match status" value="1"/>
</dbReference>
<dbReference type="Pfam" id="PF08281">
    <property type="entry name" value="Sigma70_r4_2"/>
    <property type="match status" value="1"/>
</dbReference>
<name>A0ABW5WVI6_9STAP</name>
<gene>
    <name evidence="8" type="ORF">ACFSX4_08520</name>
</gene>
<reference evidence="9" key="1">
    <citation type="journal article" date="2019" name="Int. J. Syst. Evol. Microbiol.">
        <title>The Global Catalogue of Microorganisms (GCM) 10K type strain sequencing project: providing services to taxonomists for standard genome sequencing and annotation.</title>
        <authorList>
            <consortium name="The Broad Institute Genomics Platform"/>
            <consortium name="The Broad Institute Genome Sequencing Center for Infectious Disease"/>
            <person name="Wu L."/>
            <person name="Ma J."/>
        </authorList>
    </citation>
    <scope>NUCLEOTIDE SEQUENCE [LARGE SCALE GENOMIC DNA]</scope>
    <source>
        <strain evidence="9">KCTC 33575</strain>
    </source>
</reference>
<keyword evidence="9" id="KW-1185">Reference proteome</keyword>
<evidence type="ECO:0000256" key="4">
    <source>
        <dbReference type="ARBA" id="ARBA00023163"/>
    </source>
</evidence>
<dbReference type="InterPro" id="IPR016032">
    <property type="entry name" value="Sig_transdc_resp-reg_C-effctor"/>
</dbReference>
<evidence type="ECO:0000256" key="5">
    <source>
        <dbReference type="ARBA" id="ARBA00024701"/>
    </source>
</evidence>
<keyword evidence="3" id="KW-0805">Transcription regulation</keyword>
<comment type="caution">
    <text evidence="8">The sequence shown here is derived from an EMBL/GenBank/DDBJ whole genome shotgun (WGS) entry which is preliminary data.</text>
</comment>
<dbReference type="SUPFAM" id="SSF88946">
    <property type="entry name" value="Sigma2 domain of RNA polymerase sigma factors"/>
    <property type="match status" value="1"/>
</dbReference>